<feature type="compositionally biased region" description="Gly residues" evidence="6">
    <location>
        <begin position="1191"/>
        <end position="1204"/>
    </location>
</feature>
<dbReference type="InterPro" id="IPR027417">
    <property type="entry name" value="P-loop_NTPase"/>
</dbReference>
<dbReference type="Pfam" id="PF13086">
    <property type="entry name" value="AAA_11"/>
    <property type="match status" value="1"/>
</dbReference>
<evidence type="ECO:0000256" key="1">
    <source>
        <dbReference type="ARBA" id="ARBA00007913"/>
    </source>
</evidence>
<gene>
    <name evidence="9" type="ORF">SAPIO_CDS1448</name>
</gene>
<protein>
    <recommendedName>
        <fullName evidence="11">DNA2/NAM7 helicase-like C-terminal domain-containing protein</fullName>
    </recommendedName>
</protein>
<comment type="caution">
    <text evidence="9">The sequence shown here is derived from an EMBL/GenBank/DDBJ whole genome shotgun (WGS) entry which is preliminary data.</text>
</comment>
<evidence type="ECO:0000256" key="6">
    <source>
        <dbReference type="SAM" id="MobiDB-lite"/>
    </source>
</evidence>
<dbReference type="SUPFAM" id="SSF52540">
    <property type="entry name" value="P-loop containing nucleoside triphosphate hydrolases"/>
    <property type="match status" value="1"/>
</dbReference>
<keyword evidence="3" id="KW-0378">Hydrolase</keyword>
<dbReference type="GO" id="GO:0005524">
    <property type="term" value="F:ATP binding"/>
    <property type="evidence" value="ECO:0007669"/>
    <property type="project" value="UniProtKB-KW"/>
</dbReference>
<dbReference type="OrthoDB" id="6513042at2759"/>
<sequence>MLIHFPAPSSQHIASPASSAFFASPSANNLDRTSFEASLVILISFETICPSPSLHSPSSAFFASPSANNLDRISFEASLVILSSLSKQSQGKTKTQECALVCEGSSGMRVIGGQKIGYPANHRTMFFWSSQPSKLPCVGIRILFPRSSNPNVSFFGLDGRPNAYLGIEVRLHVGTWTSTAEKLDGERLEALPKRAAEKAGPMCLLRFKLKDGQSASVEGIGLPFDAANDDDDQVVNHGQPLDGVRTLRDICTQTEFVVLFGGCMMIPRGETCFQQDFPKIIKPVFPYSTGNWSMSRYGQEIPTSAGSRNYALTYRFDDRHDYMVSVSQGVVQDVFQLAEDVRAIRQRPVEVMFLRTCDRADNVAREFTVLIWHGFTERDSFSPSLPRLLSKDTRLALAFGLPPPHVMHDDSEEGTKDTNFWEARPVAMEKEWSDAECDIAVRIRRPRQKDVNSATINCPIHAYDSFADGKKVGLEPGKQQYYLKFDAGLHVARRRVEAAHAALEEDEDEDELCEKQINHILKKDFQTGSGFRSLLGNTTLGSASHTTADGVESLTTSLDAMAITAPQPPTPPSPLTLPHIDIFGSVNGHISAAVTKRVSDEARFKKYLEVTRLGIVAIIGFAGSGKTQLLALTARLYMGHPDIGKLVCSAPTHVATNNFANRLHRICQDIAKETSSRSPLVVRGYAVRTEVAAFIKIAAGNSKGAEEDIVDPYKTGRWSLNLSPCEWLLKVVASPGFSLSATDADCLHTLHHHIQDSRKFEGLRQFVAGNISFGEIESYTKEANTETPFEMVRGLIEDIIMLADAVCATPFGLSQAPYAKFNRTEAKGVVLDEAGAMLQADALLVWGRGCRPCIMAGDPRQLPPTVMTHGETRNGKVVNMFSEFAKLSQLEHVMRMGWPCFVLNVQFRIVAGSFDVARSIIYSDVEDFKYAAKAAVSANPVAAKVETWVKSAYHAPASPADKILPLFFDCVGSKCLQDEEAKSRYNPQQNAAAVRLVEGLLRANLGLKGSDVIIITPYRANFDRLQTAFSQHPLPVCRDVVINTTDSFQGREGMVVVFVLGVTEETGPLFVADHHRICVGLTRQIGALFVVGDINTLRPRGKNEPTNPRNNTMNALLGYFRDTKRIVHVDALGNRTNPPARPGGVGGVGGSGGVGGPGGVGGGTARPREGRGRGARPGGGGGKGKVSASGQGSGGHARGGGRGQSRGQNRGH</sequence>
<keyword evidence="2" id="KW-0547">Nucleotide-binding</keyword>
<dbReference type="HOGENOM" id="CLU_007214_0_0_1"/>
<evidence type="ECO:0000256" key="5">
    <source>
        <dbReference type="ARBA" id="ARBA00022840"/>
    </source>
</evidence>
<dbReference type="OMA" id="NTARICV"/>
<dbReference type="GO" id="GO:0016787">
    <property type="term" value="F:hydrolase activity"/>
    <property type="evidence" value="ECO:0007669"/>
    <property type="project" value="UniProtKB-KW"/>
</dbReference>
<evidence type="ECO:0000256" key="2">
    <source>
        <dbReference type="ARBA" id="ARBA00022741"/>
    </source>
</evidence>
<evidence type="ECO:0008006" key="11">
    <source>
        <dbReference type="Google" id="ProtNLM"/>
    </source>
</evidence>
<keyword evidence="5" id="KW-0067">ATP-binding</keyword>
<evidence type="ECO:0000259" key="7">
    <source>
        <dbReference type="Pfam" id="PF13086"/>
    </source>
</evidence>
<evidence type="ECO:0000313" key="9">
    <source>
        <dbReference type="EMBL" id="KEZ45677.1"/>
    </source>
</evidence>
<feature type="domain" description="DNA2/NAM7 helicase-like C-terminal" evidence="8">
    <location>
        <begin position="888"/>
        <end position="1094"/>
    </location>
</feature>
<reference evidence="9 10" key="1">
    <citation type="journal article" date="2014" name="Genome Announc.">
        <title>Draft genome sequence of the pathogenic fungus Scedosporium apiospermum.</title>
        <authorList>
            <person name="Vandeputte P."/>
            <person name="Ghamrawi S."/>
            <person name="Rechenmann M."/>
            <person name="Iltis A."/>
            <person name="Giraud S."/>
            <person name="Fleury M."/>
            <person name="Thornton C."/>
            <person name="Delhaes L."/>
            <person name="Meyer W."/>
            <person name="Papon N."/>
            <person name="Bouchara J.P."/>
        </authorList>
    </citation>
    <scope>NUCLEOTIDE SEQUENCE [LARGE SCALE GENOMIC DNA]</scope>
    <source>
        <strain evidence="9 10">IHEM 14462</strain>
    </source>
</reference>
<feature type="compositionally biased region" description="Gly residues" evidence="6">
    <location>
        <begin position="1143"/>
        <end position="1164"/>
    </location>
</feature>
<feature type="domain" description="DNA2/NAM7 helicase helicase" evidence="7">
    <location>
        <begin position="615"/>
        <end position="868"/>
    </location>
</feature>
<dbReference type="GeneID" id="27720520"/>
<keyword evidence="4" id="KW-0347">Helicase</keyword>
<dbReference type="PANTHER" id="PTHR43788">
    <property type="entry name" value="DNA2/NAM7 HELICASE FAMILY MEMBER"/>
    <property type="match status" value="1"/>
</dbReference>
<comment type="similarity">
    <text evidence="1">Belongs to the DNA2/NAM7 helicase family.</text>
</comment>
<name>A0A084GEB5_PSEDA</name>
<dbReference type="RefSeq" id="XP_016645476.1">
    <property type="nucleotide sequence ID" value="XM_016784719.1"/>
</dbReference>
<dbReference type="GO" id="GO:0043139">
    <property type="term" value="F:5'-3' DNA helicase activity"/>
    <property type="evidence" value="ECO:0007669"/>
    <property type="project" value="TreeGrafter"/>
</dbReference>
<feature type="region of interest" description="Disordered" evidence="6">
    <location>
        <begin position="1132"/>
        <end position="1212"/>
    </location>
</feature>
<dbReference type="AlphaFoldDB" id="A0A084GEB5"/>
<dbReference type="Gene3D" id="3.40.50.300">
    <property type="entry name" value="P-loop containing nucleotide triphosphate hydrolases"/>
    <property type="match status" value="2"/>
</dbReference>
<dbReference type="InterPro" id="IPR047187">
    <property type="entry name" value="SF1_C_Upf1"/>
</dbReference>
<evidence type="ECO:0000313" key="10">
    <source>
        <dbReference type="Proteomes" id="UP000028545"/>
    </source>
</evidence>
<evidence type="ECO:0000259" key="8">
    <source>
        <dbReference type="Pfam" id="PF13087"/>
    </source>
</evidence>
<dbReference type="Proteomes" id="UP000028545">
    <property type="component" value="Unassembled WGS sequence"/>
</dbReference>
<proteinExistence type="inferred from homology"/>
<organism evidence="9 10">
    <name type="scientific">Pseudallescheria apiosperma</name>
    <name type="common">Scedosporium apiospermum</name>
    <dbReference type="NCBI Taxonomy" id="563466"/>
    <lineage>
        <taxon>Eukaryota</taxon>
        <taxon>Fungi</taxon>
        <taxon>Dikarya</taxon>
        <taxon>Ascomycota</taxon>
        <taxon>Pezizomycotina</taxon>
        <taxon>Sordariomycetes</taxon>
        <taxon>Hypocreomycetidae</taxon>
        <taxon>Microascales</taxon>
        <taxon>Microascaceae</taxon>
        <taxon>Scedosporium</taxon>
    </lineage>
</organism>
<dbReference type="VEuPathDB" id="FungiDB:SAPIO_CDS1448"/>
<feature type="compositionally biased region" description="Gly residues" evidence="6">
    <location>
        <begin position="1175"/>
        <end position="1184"/>
    </location>
</feature>
<dbReference type="CDD" id="cd18808">
    <property type="entry name" value="SF1_C_Upf1"/>
    <property type="match status" value="1"/>
</dbReference>
<evidence type="ECO:0000256" key="3">
    <source>
        <dbReference type="ARBA" id="ARBA00022801"/>
    </source>
</evidence>
<dbReference type="PANTHER" id="PTHR43788:SF8">
    <property type="entry name" value="DNA-BINDING PROTEIN SMUBP-2"/>
    <property type="match status" value="1"/>
</dbReference>
<keyword evidence="10" id="KW-1185">Reference proteome</keyword>
<accession>A0A084GEB5</accession>
<dbReference type="InterPro" id="IPR041679">
    <property type="entry name" value="DNA2/NAM7-like_C"/>
</dbReference>
<dbReference type="EMBL" id="JOWA01000066">
    <property type="protein sequence ID" value="KEZ45677.1"/>
    <property type="molecule type" value="Genomic_DNA"/>
</dbReference>
<dbReference type="InterPro" id="IPR041677">
    <property type="entry name" value="DNA2/NAM7_AAA_11"/>
</dbReference>
<dbReference type="Pfam" id="PF13087">
    <property type="entry name" value="AAA_12"/>
    <property type="match status" value="1"/>
</dbReference>
<evidence type="ECO:0000256" key="4">
    <source>
        <dbReference type="ARBA" id="ARBA00022806"/>
    </source>
</evidence>
<dbReference type="KEGG" id="sapo:SAPIO_CDS1448"/>
<dbReference type="InterPro" id="IPR050534">
    <property type="entry name" value="Coronavir_polyprotein_1ab"/>
</dbReference>